<dbReference type="GO" id="GO:0046872">
    <property type="term" value="F:metal ion binding"/>
    <property type="evidence" value="ECO:0007669"/>
    <property type="project" value="UniProtKB-KW"/>
</dbReference>
<evidence type="ECO:0000256" key="5">
    <source>
        <dbReference type="ARBA" id="ARBA00023277"/>
    </source>
</evidence>
<evidence type="ECO:0000256" key="2">
    <source>
        <dbReference type="ARBA" id="ARBA00022723"/>
    </source>
</evidence>
<dbReference type="PANTHER" id="PTHR31609">
    <property type="entry name" value="YDJC DEACETYLASE FAMILY MEMBER"/>
    <property type="match status" value="1"/>
</dbReference>
<feature type="signal peptide" evidence="6">
    <location>
        <begin position="1"/>
        <end position="19"/>
    </location>
</feature>
<evidence type="ECO:0000256" key="3">
    <source>
        <dbReference type="ARBA" id="ARBA00022801"/>
    </source>
</evidence>
<dbReference type="AlphaFoldDB" id="A0A931H0N2"/>
<keyword evidence="3" id="KW-0378">Hydrolase</keyword>
<comment type="cofactor">
    <cofactor evidence="1">
        <name>Mg(2+)</name>
        <dbReference type="ChEBI" id="CHEBI:18420"/>
    </cofactor>
</comment>
<dbReference type="Pfam" id="PF04794">
    <property type="entry name" value="YdjC"/>
    <property type="match status" value="1"/>
</dbReference>
<organism evidence="7 8">
    <name type="scientific">Panacibacter microcysteis</name>
    <dbReference type="NCBI Taxonomy" id="2793269"/>
    <lineage>
        <taxon>Bacteria</taxon>
        <taxon>Pseudomonadati</taxon>
        <taxon>Bacteroidota</taxon>
        <taxon>Chitinophagia</taxon>
        <taxon>Chitinophagales</taxon>
        <taxon>Chitinophagaceae</taxon>
        <taxon>Panacibacter</taxon>
    </lineage>
</organism>
<comment type="caution">
    <text evidence="7">The sequence shown here is derived from an EMBL/GenBank/DDBJ whole genome shotgun (WGS) entry which is preliminary data.</text>
</comment>
<dbReference type="GO" id="GO:0016787">
    <property type="term" value="F:hydrolase activity"/>
    <property type="evidence" value="ECO:0007669"/>
    <property type="project" value="UniProtKB-KW"/>
</dbReference>
<dbReference type="InterPro" id="IPR011330">
    <property type="entry name" value="Glyco_hydro/deAcase_b/a-brl"/>
</dbReference>
<dbReference type="EMBL" id="JADWYR010000003">
    <property type="protein sequence ID" value="MBG9378738.1"/>
    <property type="molecule type" value="Genomic_DNA"/>
</dbReference>
<proteinExistence type="predicted"/>
<reference evidence="7" key="1">
    <citation type="submission" date="2020-11" db="EMBL/GenBank/DDBJ databases">
        <title>Bacterial whole genome sequence for Panacibacter sp. DH6.</title>
        <authorList>
            <person name="Le V."/>
            <person name="Ko S."/>
            <person name="Ahn C.-Y."/>
            <person name="Oh H.-M."/>
        </authorList>
    </citation>
    <scope>NUCLEOTIDE SEQUENCE</scope>
    <source>
        <strain evidence="7">DH6</strain>
    </source>
</reference>
<gene>
    <name evidence="7" type="ORF">I5907_21075</name>
</gene>
<accession>A0A931H0N2</accession>
<sequence length="283" mass="31957">MKKITTSLITILLLVYAHAQQQPARLIVRGDDMGYAHSGNEALIKCYTQGIEKSIEVIVPSPWFPEAVKMLADNPAVDVGIHLALTSEWDNVKWRPLTDCASLKDKDGYFYPMVFPNKNYPQQSIREQNWKIADVEKEFRAQIELALKKIPRISHISAHMGCTDISKEVSELTVKLAKEYSININLGDYNVEYIGFDGPHTTAAEKIDSFIKMLDKMKPGNTYLFVEHPGADNEELRAIHHIGYEHVAADRQGVTDLFTSEKVIAALKAKNIVLISYKDLLQQ</sequence>
<dbReference type="Proteomes" id="UP000628448">
    <property type="component" value="Unassembled WGS sequence"/>
</dbReference>
<dbReference type="InterPro" id="IPR006879">
    <property type="entry name" value="YdjC-like"/>
</dbReference>
<dbReference type="SUPFAM" id="SSF88713">
    <property type="entry name" value="Glycoside hydrolase/deacetylase"/>
    <property type="match status" value="1"/>
</dbReference>
<evidence type="ECO:0000313" key="7">
    <source>
        <dbReference type="EMBL" id="MBG9378738.1"/>
    </source>
</evidence>
<dbReference type="RefSeq" id="WP_196992830.1">
    <property type="nucleotide sequence ID" value="NZ_JADWYR010000003.1"/>
</dbReference>
<dbReference type="GO" id="GO:0005975">
    <property type="term" value="P:carbohydrate metabolic process"/>
    <property type="evidence" value="ECO:0007669"/>
    <property type="project" value="InterPro"/>
</dbReference>
<dbReference type="PANTHER" id="PTHR31609:SF1">
    <property type="entry name" value="CARBOHYDRATE DEACETYLASE"/>
    <property type="match status" value="1"/>
</dbReference>
<evidence type="ECO:0000256" key="1">
    <source>
        <dbReference type="ARBA" id="ARBA00001946"/>
    </source>
</evidence>
<protein>
    <submittedName>
        <fullName evidence="7">Polysaccharide deacetylase family protein</fullName>
    </submittedName>
</protein>
<evidence type="ECO:0000256" key="6">
    <source>
        <dbReference type="SAM" id="SignalP"/>
    </source>
</evidence>
<keyword evidence="4" id="KW-0460">Magnesium</keyword>
<evidence type="ECO:0000256" key="4">
    <source>
        <dbReference type="ARBA" id="ARBA00022842"/>
    </source>
</evidence>
<keyword evidence="8" id="KW-1185">Reference proteome</keyword>
<dbReference type="Gene3D" id="3.20.20.370">
    <property type="entry name" value="Glycoside hydrolase/deacetylase"/>
    <property type="match status" value="1"/>
</dbReference>
<keyword evidence="6" id="KW-0732">Signal</keyword>
<name>A0A931H0N2_9BACT</name>
<dbReference type="GO" id="GO:0019213">
    <property type="term" value="F:deacetylase activity"/>
    <property type="evidence" value="ECO:0007669"/>
    <property type="project" value="TreeGrafter"/>
</dbReference>
<feature type="chain" id="PRO_5037220953" evidence="6">
    <location>
        <begin position="20"/>
        <end position="283"/>
    </location>
</feature>
<dbReference type="CDD" id="cd10802">
    <property type="entry name" value="YdjC_TTHB029_like"/>
    <property type="match status" value="1"/>
</dbReference>
<keyword evidence="2" id="KW-0479">Metal-binding</keyword>
<evidence type="ECO:0000313" key="8">
    <source>
        <dbReference type="Proteomes" id="UP000628448"/>
    </source>
</evidence>
<keyword evidence="5" id="KW-0119">Carbohydrate metabolism</keyword>